<keyword evidence="2 4" id="KW-0808">Transferase</keyword>
<dbReference type="PANTHER" id="PTHR43861:SF1">
    <property type="entry name" value="TRANS-ACONITATE 2-METHYLTRANSFERASE"/>
    <property type="match status" value="1"/>
</dbReference>
<keyword evidence="1 4" id="KW-0489">Methyltransferase</keyword>
<dbReference type="Pfam" id="PF13649">
    <property type="entry name" value="Methyltransf_25"/>
    <property type="match status" value="1"/>
</dbReference>
<dbReference type="RefSeq" id="WP_110842151.1">
    <property type="nucleotide sequence ID" value="NZ_QJVJ01000010.1"/>
</dbReference>
<sequence length="213" mass="24356">MQHYYSRRAREYESVYDRDDPVRLKELADLEQDMRDALRGRSVLEIACGTGYWTERAARSADRITATDLTPEALEIAMTKPLPPGKVRFRQADAYEPALIPGTFDAGLANFWLSHVPKLRLPEFLQRLHDRLGSGAVVFMADNMYVDGVGGELVRRTGEQDTYKLRTLSDGTRFEVLKNYYTADELIGLFTPYASELRVQAATCFWWATYRIA</sequence>
<name>A0A2V5JZB7_9BACL</name>
<evidence type="ECO:0000313" key="4">
    <source>
        <dbReference type="EMBL" id="PYI52081.1"/>
    </source>
</evidence>
<evidence type="ECO:0000313" key="5">
    <source>
        <dbReference type="Proteomes" id="UP000247476"/>
    </source>
</evidence>
<evidence type="ECO:0000256" key="2">
    <source>
        <dbReference type="ARBA" id="ARBA00022679"/>
    </source>
</evidence>
<dbReference type="InterPro" id="IPR041698">
    <property type="entry name" value="Methyltransf_25"/>
</dbReference>
<dbReference type="GO" id="GO:0032259">
    <property type="term" value="P:methylation"/>
    <property type="evidence" value="ECO:0007669"/>
    <property type="project" value="UniProtKB-KW"/>
</dbReference>
<evidence type="ECO:0000259" key="3">
    <source>
        <dbReference type="Pfam" id="PF13649"/>
    </source>
</evidence>
<gene>
    <name evidence="4" type="ORF">DLM86_21595</name>
</gene>
<dbReference type="Gene3D" id="3.40.50.150">
    <property type="entry name" value="Vaccinia Virus protein VP39"/>
    <property type="match status" value="1"/>
</dbReference>
<dbReference type="GO" id="GO:0008168">
    <property type="term" value="F:methyltransferase activity"/>
    <property type="evidence" value="ECO:0007669"/>
    <property type="project" value="UniProtKB-KW"/>
</dbReference>
<proteinExistence type="predicted"/>
<evidence type="ECO:0000256" key="1">
    <source>
        <dbReference type="ARBA" id="ARBA00022603"/>
    </source>
</evidence>
<protein>
    <submittedName>
        <fullName evidence="4">Class I SAM-dependent methyltransferase</fullName>
    </submittedName>
</protein>
<comment type="caution">
    <text evidence="4">The sequence shown here is derived from an EMBL/GenBank/DDBJ whole genome shotgun (WGS) entry which is preliminary data.</text>
</comment>
<dbReference type="PANTHER" id="PTHR43861">
    <property type="entry name" value="TRANS-ACONITATE 2-METHYLTRANSFERASE-RELATED"/>
    <property type="match status" value="1"/>
</dbReference>
<dbReference type="InterPro" id="IPR029063">
    <property type="entry name" value="SAM-dependent_MTases_sf"/>
</dbReference>
<dbReference type="Proteomes" id="UP000247476">
    <property type="component" value="Unassembled WGS sequence"/>
</dbReference>
<keyword evidence="5" id="KW-1185">Reference proteome</keyword>
<feature type="domain" description="Methyltransferase" evidence="3">
    <location>
        <begin position="43"/>
        <end position="133"/>
    </location>
</feature>
<reference evidence="4 5" key="1">
    <citation type="submission" date="2018-05" db="EMBL/GenBank/DDBJ databases">
        <title>Paenibacillus flagellatus sp. nov., isolated from selenium mineral soil.</title>
        <authorList>
            <person name="Dai X."/>
        </authorList>
    </citation>
    <scope>NUCLEOTIDE SEQUENCE [LARGE SCALE GENOMIC DNA]</scope>
    <source>
        <strain evidence="4 5">DXL2</strain>
    </source>
</reference>
<accession>A0A2V5JZB7</accession>
<organism evidence="4 5">
    <name type="scientific">Paenibacillus flagellatus</name>
    <dbReference type="NCBI Taxonomy" id="2211139"/>
    <lineage>
        <taxon>Bacteria</taxon>
        <taxon>Bacillati</taxon>
        <taxon>Bacillota</taxon>
        <taxon>Bacilli</taxon>
        <taxon>Bacillales</taxon>
        <taxon>Paenibacillaceae</taxon>
        <taxon>Paenibacillus</taxon>
    </lineage>
</organism>
<dbReference type="CDD" id="cd02440">
    <property type="entry name" value="AdoMet_MTases"/>
    <property type="match status" value="1"/>
</dbReference>
<dbReference type="OrthoDB" id="3568407at2"/>
<dbReference type="AlphaFoldDB" id="A0A2V5JZB7"/>
<dbReference type="EMBL" id="QJVJ01000010">
    <property type="protein sequence ID" value="PYI52081.1"/>
    <property type="molecule type" value="Genomic_DNA"/>
</dbReference>
<dbReference type="SUPFAM" id="SSF53335">
    <property type="entry name" value="S-adenosyl-L-methionine-dependent methyltransferases"/>
    <property type="match status" value="1"/>
</dbReference>